<dbReference type="GO" id="GO:0031419">
    <property type="term" value="F:cobalamin binding"/>
    <property type="evidence" value="ECO:0007669"/>
    <property type="project" value="InterPro"/>
</dbReference>
<feature type="domain" description="B12-binding" evidence="8">
    <location>
        <begin position="1"/>
        <end position="138"/>
    </location>
</feature>
<sequence length="444" mass="50055">MAEPRFRVLLVGPTALDAEGRPIKQKRVHLPGLTLPMLAAVTPDWVDIRLCHETVESVPYDEPWDLVGLTGMGSGIVGAWRIAEGFRARGVKVVIGGIAASLSDPELHLQHADSVVIGEAEHVWPEVLADAARGDLKRIYRMTERPNICELPLPRYDLMADKRYGFWRPVQATRGCPFTCSFCSITAFFDQGYRKRPVDQVVRDVRAAKKAGSKYIAFIDDNIGIDRKYATELFEALIPERILWMSQCSLQIAEDEDLMRLARKSGCRLLSFGIESVNPESLEGVDKAWNQPERYSKAIHALRRNGIDVSTEMIVGLDGDGADIFERTYTFLMENAISVPRVHIMTPIPGTPLYKEMDAKGRISTTDFGNFSGGKVVYQPKNFTPEALQAGYWDLYERLFTRRAIAHRVGFNPPRHGPLMRGFVWGVNFHYRDHIKRRITPGIV</sequence>
<evidence type="ECO:0000256" key="6">
    <source>
        <dbReference type="ARBA" id="ARBA00023004"/>
    </source>
</evidence>
<evidence type="ECO:0000256" key="5">
    <source>
        <dbReference type="ARBA" id="ARBA00022723"/>
    </source>
</evidence>
<dbReference type="InterPro" id="IPR051198">
    <property type="entry name" value="BchE-like"/>
</dbReference>
<keyword evidence="5" id="KW-0479">Metal-binding</keyword>
<feature type="domain" description="Radical SAM core" evidence="9">
    <location>
        <begin position="162"/>
        <end position="386"/>
    </location>
</feature>
<keyword evidence="4" id="KW-0949">S-adenosyl-L-methionine</keyword>
<comment type="caution">
    <text evidence="10">The sequence shown here is derived from an EMBL/GenBank/DDBJ whole genome shotgun (WGS) entry which is preliminary data.</text>
</comment>
<evidence type="ECO:0000256" key="1">
    <source>
        <dbReference type="ARBA" id="ARBA00001966"/>
    </source>
</evidence>
<dbReference type="PROSITE" id="PS51332">
    <property type="entry name" value="B12_BINDING"/>
    <property type="match status" value="1"/>
</dbReference>
<dbReference type="SFLD" id="SFLDG01123">
    <property type="entry name" value="methyltransferase_(Class_B)"/>
    <property type="match status" value="1"/>
</dbReference>
<dbReference type="InterPro" id="IPR006158">
    <property type="entry name" value="Cobalamin-bd"/>
</dbReference>
<evidence type="ECO:0000313" key="11">
    <source>
        <dbReference type="Proteomes" id="UP000216446"/>
    </source>
</evidence>
<evidence type="ECO:0000313" key="10">
    <source>
        <dbReference type="EMBL" id="OZC03300.1"/>
    </source>
</evidence>
<accession>A0A259U024</accession>
<evidence type="ECO:0000256" key="4">
    <source>
        <dbReference type="ARBA" id="ARBA00022691"/>
    </source>
</evidence>
<dbReference type="PANTHER" id="PTHR43409">
    <property type="entry name" value="ANAEROBIC MAGNESIUM-PROTOPORPHYRIN IX MONOMETHYL ESTER CYCLASE-RELATED"/>
    <property type="match status" value="1"/>
</dbReference>
<dbReference type="Gene3D" id="3.80.30.20">
    <property type="entry name" value="tm_1862 like domain"/>
    <property type="match status" value="1"/>
</dbReference>
<dbReference type="PROSITE" id="PS51918">
    <property type="entry name" value="RADICAL_SAM"/>
    <property type="match status" value="1"/>
</dbReference>
<evidence type="ECO:0000256" key="3">
    <source>
        <dbReference type="ARBA" id="ARBA00022679"/>
    </source>
</evidence>
<keyword evidence="6" id="KW-0408">Iron</keyword>
<reference evidence="10 11" key="1">
    <citation type="submission" date="2016-11" db="EMBL/GenBank/DDBJ databases">
        <title>Study of marine rhodopsin-containing bacteria.</title>
        <authorList>
            <person name="Yoshizawa S."/>
            <person name="Kumagai Y."/>
            <person name="Kogure K."/>
        </authorList>
    </citation>
    <scope>NUCLEOTIDE SEQUENCE [LARGE SCALE GENOMIC DNA]</scope>
    <source>
        <strain evidence="10 11">SG-29</strain>
    </source>
</reference>
<dbReference type="GO" id="GO:0005829">
    <property type="term" value="C:cytosol"/>
    <property type="evidence" value="ECO:0007669"/>
    <property type="project" value="TreeGrafter"/>
</dbReference>
<evidence type="ECO:0000256" key="7">
    <source>
        <dbReference type="ARBA" id="ARBA00023014"/>
    </source>
</evidence>
<dbReference type="InParanoid" id="A0A259U024"/>
<dbReference type="InterPro" id="IPR034466">
    <property type="entry name" value="Methyltransferase_Class_B"/>
</dbReference>
<evidence type="ECO:0000256" key="2">
    <source>
        <dbReference type="ARBA" id="ARBA00022603"/>
    </source>
</evidence>
<keyword evidence="11" id="KW-1185">Reference proteome</keyword>
<dbReference type="SMART" id="SM00729">
    <property type="entry name" value="Elp3"/>
    <property type="match status" value="1"/>
</dbReference>
<dbReference type="Gene3D" id="3.40.50.280">
    <property type="entry name" value="Cobalamin-binding domain"/>
    <property type="match status" value="1"/>
</dbReference>
<keyword evidence="7" id="KW-0411">Iron-sulfur</keyword>
<dbReference type="PANTHER" id="PTHR43409:SF7">
    <property type="entry name" value="BLL1977 PROTEIN"/>
    <property type="match status" value="1"/>
</dbReference>
<protein>
    <submittedName>
        <fullName evidence="10">Uncharacterized protein</fullName>
    </submittedName>
</protein>
<dbReference type="CDD" id="cd01335">
    <property type="entry name" value="Radical_SAM"/>
    <property type="match status" value="1"/>
</dbReference>
<keyword evidence="2" id="KW-0489">Methyltransferase</keyword>
<dbReference type="RefSeq" id="WP_094548506.1">
    <property type="nucleotide sequence ID" value="NZ_MQWB01000001.1"/>
</dbReference>
<proteinExistence type="predicted"/>
<dbReference type="OrthoDB" id="9801424at2"/>
<keyword evidence="3" id="KW-0808">Transferase</keyword>
<dbReference type="InterPro" id="IPR023404">
    <property type="entry name" value="rSAM_horseshoe"/>
</dbReference>
<dbReference type="GO" id="GO:0003824">
    <property type="term" value="F:catalytic activity"/>
    <property type="evidence" value="ECO:0007669"/>
    <property type="project" value="InterPro"/>
</dbReference>
<dbReference type="Proteomes" id="UP000216446">
    <property type="component" value="Unassembled WGS sequence"/>
</dbReference>
<dbReference type="Pfam" id="PF04055">
    <property type="entry name" value="Radical_SAM"/>
    <property type="match status" value="1"/>
</dbReference>
<dbReference type="GO" id="GO:0051539">
    <property type="term" value="F:4 iron, 4 sulfur cluster binding"/>
    <property type="evidence" value="ECO:0007669"/>
    <property type="project" value="UniProtKB-KW"/>
</dbReference>
<dbReference type="InterPro" id="IPR007197">
    <property type="entry name" value="rSAM"/>
</dbReference>
<dbReference type="SUPFAM" id="SSF102114">
    <property type="entry name" value="Radical SAM enzymes"/>
    <property type="match status" value="1"/>
</dbReference>
<evidence type="ECO:0000259" key="8">
    <source>
        <dbReference type="PROSITE" id="PS51332"/>
    </source>
</evidence>
<dbReference type="AlphaFoldDB" id="A0A259U024"/>
<dbReference type="InterPro" id="IPR006638">
    <property type="entry name" value="Elp3/MiaA/NifB-like_rSAM"/>
</dbReference>
<dbReference type="SFLD" id="SFLDS00029">
    <property type="entry name" value="Radical_SAM"/>
    <property type="match status" value="1"/>
</dbReference>
<evidence type="ECO:0000259" key="9">
    <source>
        <dbReference type="PROSITE" id="PS51918"/>
    </source>
</evidence>
<organism evidence="10 11">
    <name type="scientific">Rubricoccus marinus</name>
    <dbReference type="NCBI Taxonomy" id="716817"/>
    <lineage>
        <taxon>Bacteria</taxon>
        <taxon>Pseudomonadati</taxon>
        <taxon>Rhodothermota</taxon>
        <taxon>Rhodothermia</taxon>
        <taxon>Rhodothermales</taxon>
        <taxon>Rubricoccaceae</taxon>
        <taxon>Rubricoccus</taxon>
    </lineage>
</organism>
<dbReference type="EMBL" id="MQWB01000001">
    <property type="protein sequence ID" value="OZC03300.1"/>
    <property type="molecule type" value="Genomic_DNA"/>
</dbReference>
<comment type="cofactor">
    <cofactor evidence="1">
        <name>[4Fe-4S] cluster</name>
        <dbReference type="ChEBI" id="CHEBI:49883"/>
    </cofactor>
</comment>
<dbReference type="GO" id="GO:0046872">
    <property type="term" value="F:metal ion binding"/>
    <property type="evidence" value="ECO:0007669"/>
    <property type="project" value="UniProtKB-KW"/>
</dbReference>
<dbReference type="SFLD" id="SFLDG01082">
    <property type="entry name" value="B12-binding_domain_containing"/>
    <property type="match status" value="1"/>
</dbReference>
<dbReference type="InterPro" id="IPR058240">
    <property type="entry name" value="rSAM_sf"/>
</dbReference>
<gene>
    <name evidence="10" type="ORF">BSZ36_10100</name>
</gene>
<name>A0A259U024_9BACT</name>